<organism evidence="2 3">
    <name type="scientific">Roseobacter fucihabitans</name>
    <dbReference type="NCBI Taxonomy" id="1537242"/>
    <lineage>
        <taxon>Bacteria</taxon>
        <taxon>Pseudomonadati</taxon>
        <taxon>Pseudomonadota</taxon>
        <taxon>Alphaproteobacteria</taxon>
        <taxon>Rhodobacterales</taxon>
        <taxon>Roseobacteraceae</taxon>
        <taxon>Roseobacter</taxon>
    </lineage>
</organism>
<dbReference type="EMBL" id="CP143423">
    <property type="protein sequence ID" value="WVX49531.1"/>
    <property type="molecule type" value="Genomic_DNA"/>
</dbReference>
<dbReference type="RefSeq" id="WP_262386497.1">
    <property type="nucleotide sequence ID" value="NZ_CP143423.1"/>
</dbReference>
<dbReference type="InterPro" id="IPR037401">
    <property type="entry name" value="SnoaL-like"/>
</dbReference>
<feature type="domain" description="SnoaL-like" evidence="1">
    <location>
        <begin position="30"/>
        <end position="110"/>
    </location>
</feature>
<name>A0ABZ2BU21_9RHOB</name>
<dbReference type="InterPro" id="IPR032710">
    <property type="entry name" value="NTF2-like_dom_sf"/>
</dbReference>
<dbReference type="Gene3D" id="3.10.450.50">
    <property type="match status" value="1"/>
</dbReference>
<dbReference type="SUPFAM" id="SSF54427">
    <property type="entry name" value="NTF2-like"/>
    <property type="match status" value="1"/>
</dbReference>
<reference evidence="3" key="1">
    <citation type="submission" date="2024-01" db="EMBL/GenBank/DDBJ databases">
        <title>Roseobacter fucihabitans sp. nov., isolated from the brown alga Fucus spiralis.</title>
        <authorList>
            <person name="Hahnke S."/>
            <person name="Berger M."/>
            <person name="Schlingloff A."/>
            <person name="Athale I."/>
            <person name="Neumann-Schaal M."/>
            <person name="Adenaya A."/>
            <person name="Poehlein A."/>
            <person name="Daniel R."/>
            <person name="Pertersen J."/>
            <person name="Brinkhoff T."/>
        </authorList>
    </citation>
    <scope>NUCLEOTIDE SEQUENCE [LARGE SCALE GENOMIC DNA]</scope>
    <source>
        <strain evidence="3">B14</strain>
    </source>
</reference>
<proteinExistence type="predicted"/>
<evidence type="ECO:0000259" key="1">
    <source>
        <dbReference type="Pfam" id="PF12680"/>
    </source>
</evidence>
<protein>
    <recommendedName>
        <fullName evidence="1">SnoaL-like domain-containing protein</fullName>
    </recommendedName>
</protein>
<evidence type="ECO:0000313" key="2">
    <source>
        <dbReference type="EMBL" id="WVX49531.1"/>
    </source>
</evidence>
<accession>A0ABZ2BU21</accession>
<keyword evidence="3" id="KW-1185">Reference proteome</keyword>
<dbReference type="Proteomes" id="UP001318682">
    <property type="component" value="Chromosome"/>
</dbReference>
<sequence length="138" mass="15776">MRCGWPRGLGWRNDYLCAARDMIDYHAFARQWEAGWNSHDLDRILSHYHADILFHSRKAQALTGKGVIKGREALRAYWTAALEAQPQLAFRIQDVFAGYNMTVISYLNHRDVLAAETFYFDADGIVTQAAACHRLEAS</sequence>
<evidence type="ECO:0000313" key="3">
    <source>
        <dbReference type="Proteomes" id="UP001318682"/>
    </source>
</evidence>
<dbReference type="Pfam" id="PF12680">
    <property type="entry name" value="SnoaL_2"/>
    <property type="match status" value="1"/>
</dbReference>
<gene>
    <name evidence="2" type="ORF">ROLI_026260</name>
</gene>